<evidence type="ECO:0000313" key="2">
    <source>
        <dbReference type="EMBL" id="JAC69708.1"/>
    </source>
</evidence>
<dbReference type="Pfam" id="PF08576">
    <property type="entry name" value="DUF1764"/>
    <property type="match status" value="1"/>
</dbReference>
<feature type="compositionally biased region" description="Basic and acidic residues" evidence="1">
    <location>
        <begin position="32"/>
        <end position="41"/>
    </location>
</feature>
<sequence length="120" mass="13407">MGKKRKQSKFEKSGVVTELSEVSKGQIAQETESAKKQPSARDDIDDIFSAVKKLPTVEKDHDKCKVTSKLQGNVEDIFGNNAGTKRKRTEEGFPIYNEEELKLNKGGDTDLCPFDCDCCF</sequence>
<proteinExistence type="predicted"/>
<dbReference type="EMBL" id="GBEZ01016548">
    <property type="protein sequence ID" value="JAC69708.1"/>
    <property type="molecule type" value="Transcribed_RNA"/>
</dbReference>
<dbReference type="PANTHER" id="PTHR34066:SF1">
    <property type="entry name" value="DUF1764 FAMILY PROTEIN"/>
    <property type="match status" value="1"/>
</dbReference>
<dbReference type="InterPro" id="IPR013885">
    <property type="entry name" value="DUF1764_euk"/>
</dbReference>
<dbReference type="AlphaFoldDB" id="A0A061RCL0"/>
<protein>
    <recommendedName>
        <fullName evidence="3">DUF1764-domain-containing protein</fullName>
    </recommendedName>
</protein>
<reference evidence="2" key="1">
    <citation type="submission" date="2014-05" db="EMBL/GenBank/DDBJ databases">
        <title>The transcriptome of the halophilic microalga Tetraselmis sp. GSL018 isolated from the Great Salt Lake, Utah.</title>
        <authorList>
            <person name="Jinkerson R.E."/>
            <person name="D'Adamo S."/>
            <person name="Posewitz M.C."/>
        </authorList>
    </citation>
    <scope>NUCLEOTIDE SEQUENCE</scope>
    <source>
        <strain evidence="2">GSL018</strain>
    </source>
</reference>
<organism evidence="2">
    <name type="scientific">Tetraselmis sp. GSL018</name>
    <dbReference type="NCBI Taxonomy" id="582737"/>
    <lineage>
        <taxon>Eukaryota</taxon>
        <taxon>Viridiplantae</taxon>
        <taxon>Chlorophyta</taxon>
        <taxon>core chlorophytes</taxon>
        <taxon>Chlorodendrophyceae</taxon>
        <taxon>Chlorodendrales</taxon>
        <taxon>Chlorodendraceae</taxon>
        <taxon>Tetraselmis</taxon>
    </lineage>
</organism>
<feature type="region of interest" description="Disordered" evidence="1">
    <location>
        <begin position="21"/>
        <end position="41"/>
    </location>
</feature>
<dbReference type="PANTHER" id="PTHR34066">
    <property type="entry name" value="GROWTH FACTOR 2"/>
    <property type="match status" value="1"/>
</dbReference>
<accession>A0A061RCL0</accession>
<gene>
    <name evidence="2" type="ORF">TSPGSL018_5737</name>
</gene>
<name>A0A061RCL0_9CHLO</name>
<evidence type="ECO:0000256" key="1">
    <source>
        <dbReference type="SAM" id="MobiDB-lite"/>
    </source>
</evidence>
<evidence type="ECO:0008006" key="3">
    <source>
        <dbReference type="Google" id="ProtNLM"/>
    </source>
</evidence>